<evidence type="ECO:0000313" key="4">
    <source>
        <dbReference type="Proteomes" id="UP000244731"/>
    </source>
</evidence>
<name>A0ABX5K8D0_9ENTR</name>
<evidence type="ECO:0000313" key="3">
    <source>
        <dbReference type="EMBL" id="PUX10682.1"/>
    </source>
</evidence>
<dbReference type="EMBL" id="MSAC01000005">
    <property type="protein sequence ID" value="PUX10682.1"/>
    <property type="molecule type" value="Genomic_DNA"/>
</dbReference>
<organism evidence="3 4">
    <name type="scientific">Cronobacter malonaticus</name>
    <dbReference type="NCBI Taxonomy" id="413503"/>
    <lineage>
        <taxon>Bacteria</taxon>
        <taxon>Pseudomonadati</taxon>
        <taxon>Pseudomonadota</taxon>
        <taxon>Gammaproteobacteria</taxon>
        <taxon>Enterobacterales</taxon>
        <taxon>Enterobacteriaceae</taxon>
        <taxon>Cronobacter</taxon>
    </lineage>
</organism>
<dbReference type="InterPro" id="IPR029063">
    <property type="entry name" value="SAM-dependent_MTases_sf"/>
</dbReference>
<dbReference type="RefSeq" id="WP_075191937.1">
    <property type="nucleotide sequence ID" value="NZ_MSAC01000005.1"/>
</dbReference>
<gene>
    <name evidence="3" type="ORF">AUM46_01955</name>
</gene>
<accession>A0ABX5K8D0</accession>
<dbReference type="Gene3D" id="3.40.50.150">
    <property type="entry name" value="Vaccinia Virus protein VP39"/>
    <property type="match status" value="1"/>
</dbReference>
<dbReference type="SUPFAM" id="SSF53335">
    <property type="entry name" value="S-adenosyl-L-methionine-dependent methyltransferases"/>
    <property type="match status" value="1"/>
</dbReference>
<evidence type="ECO:0000256" key="1">
    <source>
        <dbReference type="ARBA" id="ARBA00022603"/>
    </source>
</evidence>
<dbReference type="GO" id="GO:0032259">
    <property type="term" value="P:methylation"/>
    <property type="evidence" value="ECO:0007669"/>
    <property type="project" value="UniProtKB-KW"/>
</dbReference>
<dbReference type="Proteomes" id="UP000244731">
    <property type="component" value="Unassembled WGS sequence"/>
</dbReference>
<dbReference type="PROSITE" id="PS00092">
    <property type="entry name" value="N6_MTASE"/>
    <property type="match status" value="1"/>
</dbReference>
<comment type="caution">
    <text evidence="3">The sequence shown here is derived from an EMBL/GenBank/DDBJ whole genome shotgun (WGS) entry which is preliminary data.</text>
</comment>
<evidence type="ECO:0000256" key="2">
    <source>
        <dbReference type="ARBA" id="ARBA00022679"/>
    </source>
</evidence>
<reference evidence="3 4" key="1">
    <citation type="submission" date="2016-12" db="EMBL/GenBank/DDBJ databases">
        <title>Analysis of the Molecular Diversity Among Cronobacter Species Isolated from Filth Flies Using a Pan Genomic DNA Microarray.</title>
        <authorList>
            <person name="Pava-Ripoll M."/>
            <person name="Tall B."/>
            <person name="Farber J."/>
            <person name="Fanning S."/>
            <person name="Lehner A."/>
            <person name="Stephan R."/>
            <person name="Pagotto F."/>
            <person name="Iverson C."/>
            <person name="Ziobro G."/>
            <person name="Miller A."/>
            <person name="Pearson R."/>
            <person name="Yan Q."/>
            <person name="Kim M."/>
            <person name="Jeong S."/>
            <person name="Park J."/>
            <person name="Jun S."/>
            <person name="Choi H."/>
            <person name="Chung T."/>
            <person name="Yoo Y."/>
            <person name="Park E."/>
            <person name="Hwang S."/>
            <person name="Lee B."/>
            <person name="Sathyamoorthy V."/>
            <person name="Carter L."/>
            <person name="Mammel M."/>
            <person name="Jackson S."/>
            <person name="Kothary M."/>
            <person name="Patel I."/>
            <person name="Grim C."/>
            <person name="Gopinath G."/>
            <person name="Gangiredla J."/>
            <person name="Chase H."/>
        </authorList>
    </citation>
    <scope>NUCLEOTIDE SEQUENCE [LARGE SCALE GENOMIC DNA]</scope>
    <source>
        <strain evidence="3 4">MOD1-Md25g</strain>
    </source>
</reference>
<dbReference type="InterPro" id="IPR002052">
    <property type="entry name" value="DNA_methylase_N6_adenine_CS"/>
</dbReference>
<protein>
    <submittedName>
        <fullName evidence="3">Methyltransferase</fullName>
    </submittedName>
</protein>
<keyword evidence="1 3" id="KW-0489">Methyltransferase</keyword>
<dbReference type="CDD" id="cd02440">
    <property type="entry name" value="AdoMet_MTases"/>
    <property type="match status" value="1"/>
</dbReference>
<keyword evidence="4" id="KW-1185">Reference proteome</keyword>
<sequence length="242" mass="27293">MARITKKESALHIQVMDLIHSDKQLTQDDKEFIFNNYKGDGIGATGAFFTPEMLAWDFILDAGCTGQCIELCAGIGRLSYYQYLRNKPTHITCVELNPEYVMIGKRVLPEAEWIIGDALQYTPDRFYDVAYGNPPFGKINTSEAYTGRYTGSEFEYKVIEHASTFSSFGAWIVPQGSAGFKYSGHTYYDATIQTQKYKKFVSDTGYEFFPGVGIDTSIYKDEWNGTKVICESVLVDYDGSNL</sequence>
<proteinExistence type="predicted"/>
<dbReference type="GO" id="GO:0008168">
    <property type="term" value="F:methyltransferase activity"/>
    <property type="evidence" value="ECO:0007669"/>
    <property type="project" value="UniProtKB-KW"/>
</dbReference>
<keyword evidence="2" id="KW-0808">Transferase</keyword>